<dbReference type="Proteomes" id="UP000054262">
    <property type="component" value="Unassembled WGS sequence"/>
</dbReference>
<protein>
    <recommendedName>
        <fullName evidence="4 7">dTDP-4-dehydrorhamnose 3,5-epimerase</fullName>
        <ecNumber evidence="3 7">5.1.3.13</ecNumber>
    </recommendedName>
    <alternativeName>
        <fullName evidence="7">Thymidine diphospho-4-keto-rhamnose 3,5-epimerase</fullName>
    </alternativeName>
</protein>
<evidence type="ECO:0000256" key="6">
    <source>
        <dbReference type="PIRSR" id="PIRSR600888-3"/>
    </source>
</evidence>
<evidence type="ECO:0000256" key="4">
    <source>
        <dbReference type="ARBA" id="ARBA00019595"/>
    </source>
</evidence>
<dbReference type="InterPro" id="IPR011051">
    <property type="entry name" value="RmlC_Cupin_sf"/>
</dbReference>
<dbReference type="UniPathway" id="UPA00124"/>
<reference evidence="8 9" key="1">
    <citation type="submission" date="2006-11" db="EMBL/GenBank/DDBJ databases">
        <authorList>
            <person name="Giovannoni S."/>
            <person name="Vergin K."/>
            <person name="Ferriera S."/>
            <person name="Johnson J."/>
            <person name="Kravitz S."/>
            <person name="Beeson K."/>
            <person name="Sutton G."/>
            <person name="Rogers Y.-H."/>
            <person name="Friedman R."/>
            <person name="Frazier M."/>
            <person name="Venter J.C."/>
        </authorList>
    </citation>
    <scope>NUCLEOTIDE SEQUENCE [LARGE SCALE GENOMIC DNA]</scope>
    <source>
        <strain evidence="8 9">HTCC2181</strain>
    </source>
</reference>
<name>A0P799_9PROT</name>
<feature type="site" description="Participates in a stacking interaction with the thymidine ring of dTDP-4-oxo-6-deoxyglucose" evidence="6">
    <location>
        <position position="138"/>
    </location>
</feature>
<dbReference type="PANTHER" id="PTHR21047:SF2">
    <property type="entry name" value="THYMIDINE DIPHOSPHO-4-KETO-RHAMNOSE 3,5-EPIMERASE"/>
    <property type="match status" value="1"/>
</dbReference>
<evidence type="ECO:0000313" key="8">
    <source>
        <dbReference type="EMBL" id="EAV47409.1"/>
    </source>
</evidence>
<sequence length="182" mass="20769">MKVTSLSIPEVKILDPKIFKDERGLFYETFNQKNFNEFVDEDAIFVQDNISQSISGVLRGLHYQKSPFPQGKLVSVLQGEVFDVAVDIRRSSSTFGRYVSATLSAENKKQIWIPEGFAHGFLTLSDTALVYYKATNFYSPIDERCIAWNDSVLNINWPNKDRLFFSAKDSLGKLFKEADLFS</sequence>
<keyword evidence="9" id="KW-1185">Reference proteome</keyword>
<dbReference type="EMBL" id="AAUX01000001">
    <property type="protein sequence ID" value="EAV47409.1"/>
    <property type="molecule type" value="Genomic_DNA"/>
</dbReference>
<keyword evidence="7" id="KW-0413">Isomerase</keyword>
<dbReference type="GO" id="GO:0019305">
    <property type="term" value="P:dTDP-rhamnose biosynthetic process"/>
    <property type="evidence" value="ECO:0007669"/>
    <property type="project" value="UniProtKB-UniRule"/>
</dbReference>
<evidence type="ECO:0000256" key="5">
    <source>
        <dbReference type="PIRSR" id="PIRSR600888-1"/>
    </source>
</evidence>
<dbReference type="OrthoDB" id="9800680at2"/>
<comment type="catalytic activity">
    <reaction evidence="1 7">
        <text>dTDP-4-dehydro-6-deoxy-alpha-D-glucose = dTDP-4-dehydro-beta-L-rhamnose</text>
        <dbReference type="Rhea" id="RHEA:16969"/>
        <dbReference type="ChEBI" id="CHEBI:57649"/>
        <dbReference type="ChEBI" id="CHEBI:62830"/>
        <dbReference type="EC" id="5.1.3.13"/>
    </reaction>
</comment>
<dbReference type="InterPro" id="IPR014710">
    <property type="entry name" value="RmlC-like_jellyroll"/>
</dbReference>
<evidence type="ECO:0000256" key="7">
    <source>
        <dbReference type="RuleBase" id="RU364069"/>
    </source>
</evidence>
<dbReference type="GO" id="GO:0005829">
    <property type="term" value="C:cytosol"/>
    <property type="evidence" value="ECO:0007669"/>
    <property type="project" value="TreeGrafter"/>
</dbReference>
<evidence type="ECO:0000256" key="2">
    <source>
        <dbReference type="ARBA" id="ARBA00001997"/>
    </source>
</evidence>
<comment type="pathway">
    <text evidence="7">Carbohydrate biosynthesis; dTDP-L-rhamnose biosynthesis.</text>
</comment>
<dbReference type="EC" id="5.1.3.13" evidence="3 7"/>
<dbReference type="AlphaFoldDB" id="A0P799"/>
<comment type="similarity">
    <text evidence="7">Belongs to the dTDP-4-dehydrorhamnose 3,5-epimerase family.</text>
</comment>
<comment type="subunit">
    <text evidence="7">Homodimer.</text>
</comment>
<dbReference type="GO" id="GO:0008830">
    <property type="term" value="F:dTDP-4-dehydrorhamnose 3,5-epimerase activity"/>
    <property type="evidence" value="ECO:0007669"/>
    <property type="project" value="UniProtKB-UniRule"/>
</dbReference>
<accession>A0P799</accession>
<gene>
    <name evidence="8" type="ORF">MB2181_05010</name>
</gene>
<dbReference type="Pfam" id="PF00908">
    <property type="entry name" value="dTDP_sugar_isom"/>
    <property type="match status" value="1"/>
</dbReference>
<dbReference type="PANTHER" id="PTHR21047">
    <property type="entry name" value="DTDP-6-DEOXY-D-GLUCOSE-3,5 EPIMERASE"/>
    <property type="match status" value="1"/>
</dbReference>
<dbReference type="SUPFAM" id="SSF51182">
    <property type="entry name" value="RmlC-like cupins"/>
    <property type="match status" value="1"/>
</dbReference>
<dbReference type="Gene3D" id="2.60.120.10">
    <property type="entry name" value="Jelly Rolls"/>
    <property type="match status" value="1"/>
</dbReference>
<comment type="caution">
    <text evidence="8">The sequence shown here is derived from an EMBL/GenBank/DDBJ whole genome shotgun (WGS) entry which is preliminary data.</text>
</comment>
<proteinExistence type="inferred from homology"/>
<evidence type="ECO:0000256" key="3">
    <source>
        <dbReference type="ARBA" id="ARBA00012098"/>
    </source>
</evidence>
<evidence type="ECO:0000256" key="1">
    <source>
        <dbReference type="ARBA" id="ARBA00001298"/>
    </source>
</evidence>
<organism evidence="8 9">
    <name type="scientific">Methylophilales bacterium HTCC2181</name>
    <dbReference type="NCBI Taxonomy" id="383631"/>
    <lineage>
        <taxon>Bacteria</taxon>
        <taxon>Pseudomonadati</taxon>
        <taxon>Pseudomonadota</taxon>
        <taxon>Betaproteobacteria</taxon>
        <taxon>Nitrosomonadales</taxon>
        <taxon>OM43 clade</taxon>
    </lineage>
</organism>
<feature type="active site" description="Proton acceptor" evidence="5">
    <location>
        <position position="62"/>
    </location>
</feature>
<dbReference type="InterPro" id="IPR000888">
    <property type="entry name" value="RmlC-like"/>
</dbReference>
<feature type="active site" description="Proton donor" evidence="5">
    <location>
        <position position="132"/>
    </location>
</feature>
<dbReference type="NCBIfam" id="TIGR01221">
    <property type="entry name" value="rmlC"/>
    <property type="match status" value="1"/>
</dbReference>
<dbReference type="CDD" id="cd00438">
    <property type="entry name" value="cupin_RmlC"/>
    <property type="match status" value="1"/>
</dbReference>
<comment type="function">
    <text evidence="2 7">Catalyzes the epimerization of the C3' and C5'positions of dTDP-6-deoxy-D-xylo-4-hexulose, forming dTDP-6-deoxy-L-lyxo-4-hexulose.</text>
</comment>
<dbReference type="GO" id="GO:0000271">
    <property type="term" value="P:polysaccharide biosynthetic process"/>
    <property type="evidence" value="ECO:0007669"/>
    <property type="project" value="TreeGrafter"/>
</dbReference>
<evidence type="ECO:0000313" key="9">
    <source>
        <dbReference type="Proteomes" id="UP000054262"/>
    </source>
</evidence>